<evidence type="ECO:0000313" key="1">
    <source>
        <dbReference type="EMBL" id="ETX16164.1"/>
    </source>
</evidence>
<comment type="caution">
    <text evidence="1">The sequence shown here is derived from an EMBL/GenBank/DDBJ whole genome shotgun (WGS) entry which is preliminary data.</text>
</comment>
<dbReference type="CDD" id="cd08054">
    <property type="entry name" value="gp6"/>
    <property type="match status" value="1"/>
</dbReference>
<dbReference type="EMBL" id="JALZ01000002">
    <property type="protein sequence ID" value="ETX16164.1"/>
    <property type="molecule type" value="Genomic_DNA"/>
</dbReference>
<dbReference type="PATRIC" id="fig|1449350.3.peg.722"/>
<dbReference type="Proteomes" id="UP000022447">
    <property type="component" value="Unassembled WGS sequence"/>
</dbReference>
<dbReference type="InterPro" id="IPR006450">
    <property type="entry name" value="Phage_HK97_gp6-like"/>
</dbReference>
<dbReference type="RefSeq" id="WP_037258748.1">
    <property type="nucleotide sequence ID" value="NZ_JALZ01000002.1"/>
</dbReference>
<name>X7EJ67_9RHOB</name>
<dbReference type="STRING" id="1449350.OCH239_08375"/>
<sequence>MILIEEAPLSDAAMPLDAFKQHLRMGSGFGVESVQDAMLASFLRAAIVAIEARTSKALLRRTFVLTLPAWTTPEGHPLPIAPIVSITQVAIVDRFGHAEVMEAARFRVTPDTHVPWLRYDRPALPPIPTGGTAEVRLVAGYAGTFADLPADLAQAVMLLAAHYYEYRDETALGEGCMPFGVTSLVARYRRTRIGFAS</sequence>
<evidence type="ECO:0000313" key="2">
    <source>
        <dbReference type="Proteomes" id="UP000022447"/>
    </source>
</evidence>
<reference evidence="1 2" key="1">
    <citation type="submission" date="2014-01" db="EMBL/GenBank/DDBJ databases">
        <title>Roseivivax halodurans JCM 10272 Genome Sequencing.</title>
        <authorList>
            <person name="Lai Q."/>
            <person name="Li G."/>
            <person name="Shao Z."/>
        </authorList>
    </citation>
    <scope>NUCLEOTIDE SEQUENCE [LARGE SCALE GENOMIC DNA]</scope>
    <source>
        <strain evidence="1 2">JCM 10272</strain>
    </source>
</reference>
<keyword evidence="2" id="KW-1185">Reference proteome</keyword>
<organism evidence="1 2">
    <name type="scientific">Roseivivax halodurans JCM 10272</name>
    <dbReference type="NCBI Taxonomy" id="1449350"/>
    <lineage>
        <taxon>Bacteria</taxon>
        <taxon>Pseudomonadati</taxon>
        <taxon>Pseudomonadota</taxon>
        <taxon>Alphaproteobacteria</taxon>
        <taxon>Rhodobacterales</taxon>
        <taxon>Roseobacteraceae</taxon>
        <taxon>Roseivivax</taxon>
    </lineage>
</organism>
<dbReference type="Gene3D" id="1.10.3230.30">
    <property type="entry name" value="Phage gp6-like head-tail connector protein"/>
    <property type="match status" value="1"/>
</dbReference>
<accession>X7EJ67</accession>
<proteinExistence type="predicted"/>
<gene>
    <name evidence="1" type="ORF">OCH239_08375</name>
</gene>
<dbReference type="OrthoDB" id="8478788at2"/>
<dbReference type="NCBIfam" id="TIGR02215">
    <property type="entry name" value="phage_chp_gp8"/>
    <property type="match status" value="1"/>
</dbReference>
<dbReference type="eggNOG" id="ENOG5032SBG">
    <property type="taxonomic scope" value="Bacteria"/>
</dbReference>
<dbReference type="NCBIfam" id="TIGR01560">
    <property type="entry name" value="put_DNA_pack"/>
    <property type="match status" value="1"/>
</dbReference>
<dbReference type="InterPro" id="IPR011738">
    <property type="entry name" value="Phage_CHP"/>
</dbReference>
<dbReference type="AlphaFoldDB" id="X7EJ67"/>
<protein>
    <submittedName>
        <fullName evidence="1">Gene transfer agent protein</fullName>
    </submittedName>
</protein>